<keyword evidence="2" id="KW-1185">Reference proteome</keyword>
<dbReference type="EMBL" id="CAJVPY010004376">
    <property type="protein sequence ID" value="CAG8617460.1"/>
    <property type="molecule type" value="Genomic_DNA"/>
</dbReference>
<protein>
    <submittedName>
        <fullName evidence="1">16904_t:CDS:1</fullName>
    </submittedName>
</protein>
<name>A0A9N9GMY8_9GLOM</name>
<dbReference type="Proteomes" id="UP000789405">
    <property type="component" value="Unassembled WGS sequence"/>
</dbReference>
<gene>
    <name evidence="1" type="ORF">DERYTH_LOCUS8462</name>
</gene>
<organism evidence="1 2">
    <name type="scientific">Dentiscutata erythropus</name>
    <dbReference type="NCBI Taxonomy" id="1348616"/>
    <lineage>
        <taxon>Eukaryota</taxon>
        <taxon>Fungi</taxon>
        <taxon>Fungi incertae sedis</taxon>
        <taxon>Mucoromycota</taxon>
        <taxon>Glomeromycotina</taxon>
        <taxon>Glomeromycetes</taxon>
        <taxon>Diversisporales</taxon>
        <taxon>Gigasporaceae</taxon>
        <taxon>Dentiscutata</taxon>
    </lineage>
</organism>
<evidence type="ECO:0000313" key="2">
    <source>
        <dbReference type="Proteomes" id="UP000789405"/>
    </source>
</evidence>
<dbReference type="AlphaFoldDB" id="A0A9N9GMY8"/>
<comment type="caution">
    <text evidence="1">The sequence shown here is derived from an EMBL/GenBank/DDBJ whole genome shotgun (WGS) entry which is preliminary data.</text>
</comment>
<reference evidence="1" key="1">
    <citation type="submission" date="2021-06" db="EMBL/GenBank/DDBJ databases">
        <authorList>
            <person name="Kallberg Y."/>
            <person name="Tangrot J."/>
            <person name="Rosling A."/>
        </authorList>
    </citation>
    <scope>NUCLEOTIDE SEQUENCE</scope>
    <source>
        <strain evidence="1">MA453B</strain>
    </source>
</reference>
<feature type="non-terminal residue" evidence="1">
    <location>
        <position position="1"/>
    </location>
</feature>
<proteinExistence type="predicted"/>
<evidence type="ECO:0000313" key="1">
    <source>
        <dbReference type="EMBL" id="CAG8617460.1"/>
    </source>
</evidence>
<accession>A0A9N9GMY8</accession>
<sequence>TNLDHNTKCLQFRNDMVVLLAENSFNVDKDFIKDYVNSDRDKDKDLMVEKCDVYFG</sequence>